<accession>A0ABV9LRL6</accession>
<evidence type="ECO:0000313" key="3">
    <source>
        <dbReference type="Proteomes" id="UP001595897"/>
    </source>
</evidence>
<dbReference type="Gene3D" id="3.30.450.20">
    <property type="entry name" value="PAS domain"/>
    <property type="match status" value="1"/>
</dbReference>
<sequence length="282" mass="33391">MTNDDLENKIRQLELQLQRERATRKKAEDILRQKTLEVFDANERITTATRRLQAALWASRESVWEWTADDNMYRLYTLVTEREVIVHSRGTLEELMLTFSERSAEKFMQAWQDHTSGLNESFHCVCHRKSSTTGKWRWVRITGRIVSRNDEGMAKQFIGIFKDITYEYEQDQTFRMITYTYLRTEQPGFIIRVDNHRVEGTDSMFALLGGERRDFSQEQLRQSLPIELIIHNQKTKERLFEHAVVNLKGESIMCQFILPKMLEDKDKAGVYSYAVGFFRPKK</sequence>
<keyword evidence="3" id="KW-1185">Reference proteome</keyword>
<organism evidence="2 3">
    <name type="scientific">Glaciecola siphonariae</name>
    <dbReference type="NCBI Taxonomy" id="521012"/>
    <lineage>
        <taxon>Bacteria</taxon>
        <taxon>Pseudomonadati</taxon>
        <taxon>Pseudomonadota</taxon>
        <taxon>Gammaproteobacteria</taxon>
        <taxon>Alteromonadales</taxon>
        <taxon>Alteromonadaceae</taxon>
        <taxon>Glaciecola</taxon>
    </lineage>
</organism>
<dbReference type="Proteomes" id="UP001595897">
    <property type="component" value="Unassembled WGS sequence"/>
</dbReference>
<feature type="coiled-coil region" evidence="1">
    <location>
        <begin position="3"/>
        <end position="37"/>
    </location>
</feature>
<evidence type="ECO:0000313" key="2">
    <source>
        <dbReference type="EMBL" id="MFC4698593.1"/>
    </source>
</evidence>
<proteinExistence type="predicted"/>
<keyword evidence="1" id="KW-0175">Coiled coil</keyword>
<comment type="caution">
    <text evidence="2">The sequence shown here is derived from an EMBL/GenBank/DDBJ whole genome shotgun (WGS) entry which is preliminary data.</text>
</comment>
<dbReference type="SUPFAM" id="SSF55785">
    <property type="entry name" value="PYP-like sensor domain (PAS domain)"/>
    <property type="match status" value="1"/>
</dbReference>
<dbReference type="InterPro" id="IPR035965">
    <property type="entry name" value="PAS-like_dom_sf"/>
</dbReference>
<gene>
    <name evidence="2" type="ORF">ACFO4O_00280</name>
</gene>
<dbReference type="EMBL" id="JBHSGU010000001">
    <property type="protein sequence ID" value="MFC4698593.1"/>
    <property type="molecule type" value="Genomic_DNA"/>
</dbReference>
<reference evidence="3" key="1">
    <citation type="journal article" date="2019" name="Int. J. Syst. Evol. Microbiol.">
        <title>The Global Catalogue of Microorganisms (GCM) 10K type strain sequencing project: providing services to taxonomists for standard genome sequencing and annotation.</title>
        <authorList>
            <consortium name="The Broad Institute Genomics Platform"/>
            <consortium name="The Broad Institute Genome Sequencing Center for Infectious Disease"/>
            <person name="Wu L."/>
            <person name="Ma J."/>
        </authorList>
    </citation>
    <scope>NUCLEOTIDE SEQUENCE [LARGE SCALE GENOMIC DNA]</scope>
    <source>
        <strain evidence="3">KACC 12507</strain>
    </source>
</reference>
<dbReference type="RefSeq" id="WP_382405187.1">
    <property type="nucleotide sequence ID" value="NZ_JBHSGU010000001.1"/>
</dbReference>
<name>A0ABV9LRL6_9ALTE</name>
<evidence type="ECO:0000256" key="1">
    <source>
        <dbReference type="SAM" id="Coils"/>
    </source>
</evidence>
<evidence type="ECO:0008006" key="4">
    <source>
        <dbReference type="Google" id="ProtNLM"/>
    </source>
</evidence>
<protein>
    <recommendedName>
        <fullName evidence="4">PAC domain-containing protein</fullName>
    </recommendedName>
</protein>